<dbReference type="InParanoid" id="A0A554NC90"/>
<accession>A0A554NC90</accession>
<evidence type="ECO:0000256" key="1">
    <source>
        <dbReference type="SAM" id="MobiDB-lite"/>
    </source>
</evidence>
<evidence type="ECO:0000313" key="3">
    <source>
        <dbReference type="Proteomes" id="UP000319894"/>
    </source>
</evidence>
<dbReference type="RefSeq" id="WP_144260831.1">
    <property type="nucleotide sequence ID" value="NZ_QMDX01000002.1"/>
</dbReference>
<dbReference type="Pfam" id="PF19128">
    <property type="entry name" value="DUF5811"/>
    <property type="match status" value="1"/>
</dbReference>
<protein>
    <submittedName>
        <fullName evidence="2">Uncharacterized protein</fullName>
    </submittedName>
</protein>
<feature type="region of interest" description="Disordered" evidence="1">
    <location>
        <begin position="1"/>
        <end position="23"/>
    </location>
</feature>
<dbReference type="OrthoDB" id="201266at2157"/>
<proteinExistence type="predicted"/>
<dbReference type="AlphaFoldDB" id="A0A554NC90"/>
<sequence length="106" mass="10879">MHGNTPYAGRPGEGETTSAQRRAVRRDLAAVTASTRSLLTDEFVVGGEVTDGADGLGATIAVRPPAGQVVSVRLDPDDLKNELAPELAAGAAFQVLRSDAAPDHAS</sequence>
<reference evidence="2 3" key="1">
    <citation type="submission" date="2018-06" db="EMBL/GenBank/DDBJ databases">
        <title>Natronomonas sp. F16-60 a new haloarchaeon isolated from a solar saltern of Isla Cristina, Huelva, Spain.</title>
        <authorList>
            <person name="Duran-Viseras A."/>
            <person name="Sanchez-Porro C."/>
            <person name="Ventosa A."/>
        </authorList>
    </citation>
    <scope>NUCLEOTIDE SEQUENCE [LARGE SCALE GENOMIC DNA]</scope>
    <source>
        <strain evidence="2 3">F16-60</strain>
    </source>
</reference>
<dbReference type="InterPro" id="IPR043835">
    <property type="entry name" value="DUF5811"/>
</dbReference>
<comment type="caution">
    <text evidence="2">The sequence shown here is derived from an EMBL/GenBank/DDBJ whole genome shotgun (WGS) entry which is preliminary data.</text>
</comment>
<gene>
    <name evidence="2" type="ORF">DP107_03780</name>
</gene>
<name>A0A554NC90_9EURY</name>
<keyword evidence="3" id="KW-1185">Reference proteome</keyword>
<evidence type="ECO:0000313" key="2">
    <source>
        <dbReference type="EMBL" id="TSD14992.1"/>
    </source>
</evidence>
<organism evidence="2 3">
    <name type="scientific">Haloglomus irregulare</name>
    <dbReference type="NCBI Taxonomy" id="2234134"/>
    <lineage>
        <taxon>Archaea</taxon>
        <taxon>Methanobacteriati</taxon>
        <taxon>Methanobacteriota</taxon>
        <taxon>Stenosarchaea group</taxon>
        <taxon>Halobacteria</taxon>
        <taxon>Halobacteriales</taxon>
        <taxon>Natronomonadaceae</taxon>
        <taxon>Haloglomus</taxon>
    </lineage>
</organism>
<dbReference type="Proteomes" id="UP000319894">
    <property type="component" value="Unassembled WGS sequence"/>
</dbReference>
<dbReference type="EMBL" id="QMDX01000002">
    <property type="protein sequence ID" value="TSD14992.1"/>
    <property type="molecule type" value="Genomic_DNA"/>
</dbReference>